<reference evidence="2 3" key="1">
    <citation type="submission" date="2019-03" db="EMBL/GenBank/DDBJ databases">
        <title>Genomic Encyclopedia of Type Strains, Phase III (KMG-III): the genomes of soil and plant-associated and newly described type strains.</title>
        <authorList>
            <person name="Whitman W."/>
        </authorList>
    </citation>
    <scope>NUCLEOTIDE SEQUENCE [LARGE SCALE GENOMIC DNA]</scope>
    <source>
        <strain evidence="2 3">CECT 5797</strain>
    </source>
</reference>
<organism evidence="2 3">
    <name type="scientific">Halomonas ventosae</name>
    <dbReference type="NCBI Taxonomy" id="229007"/>
    <lineage>
        <taxon>Bacteria</taxon>
        <taxon>Pseudomonadati</taxon>
        <taxon>Pseudomonadota</taxon>
        <taxon>Gammaproteobacteria</taxon>
        <taxon>Oceanospirillales</taxon>
        <taxon>Halomonadaceae</taxon>
        <taxon>Halomonas</taxon>
    </lineage>
</organism>
<sequence length="437" mass="47819">MSEKPRRRWRWVVVSGAVASGLVLAAWLVLWWLTPAPVSGQLVEYHSDAPVAGATVTLSRHGWGLSGPDRQLIWDKRYSATATTDDDGRFRVPMPGPAWLLASGSGQLRVEAEGFHSLDAGYVPPGAELRLQTVANRDERLPGGTAYLGWDEAGDPFGWSFIDHAPVRDTARADLNPVAMRREPFAVTLAVAEGGGMSFVSAEAQGIAHASWDYLLRYLDASPEPPAAGRLTLDETPGTLFLRTAQDRHAKLAWEPGEVTAMSGSVPGLDASSERLLSLRFVYRPGPGRDLPFQPPLARVEPLRASVLAQLPEAGVADQGPRRYRLVVTDAEGRELERQHFELAPGEPRDVASCAEEAPLTWRFKDVRLDHDDEGLPRLQLSVDGRTFVHHTGPRLVGVDRDTVFVVMAFDAAYRRHDLEVRVREVNEASAALGCAP</sequence>
<feature type="transmembrane region" description="Helical" evidence="1">
    <location>
        <begin position="12"/>
        <end position="33"/>
    </location>
</feature>
<proteinExistence type="predicted"/>
<keyword evidence="1" id="KW-0812">Transmembrane</keyword>
<accession>A0A4R6ZKE3</accession>
<gene>
    <name evidence="2" type="ORF">DFP85_11149</name>
</gene>
<evidence type="ECO:0000256" key="1">
    <source>
        <dbReference type="SAM" id="Phobius"/>
    </source>
</evidence>
<protein>
    <submittedName>
        <fullName evidence="2">Uncharacterized protein</fullName>
    </submittedName>
</protein>
<evidence type="ECO:0000313" key="2">
    <source>
        <dbReference type="EMBL" id="TDR52725.1"/>
    </source>
</evidence>
<comment type="caution">
    <text evidence="2">The sequence shown here is derived from an EMBL/GenBank/DDBJ whole genome shotgun (WGS) entry which is preliminary data.</text>
</comment>
<keyword evidence="1" id="KW-1133">Transmembrane helix</keyword>
<evidence type="ECO:0000313" key="3">
    <source>
        <dbReference type="Proteomes" id="UP000295212"/>
    </source>
</evidence>
<dbReference type="RefSeq" id="WP_133636296.1">
    <property type="nucleotide sequence ID" value="NZ_SNZJ01000011.1"/>
</dbReference>
<dbReference type="Gene3D" id="2.60.40.1120">
    <property type="entry name" value="Carboxypeptidase-like, regulatory domain"/>
    <property type="match status" value="1"/>
</dbReference>
<dbReference type="Proteomes" id="UP000295212">
    <property type="component" value="Unassembled WGS sequence"/>
</dbReference>
<dbReference type="AlphaFoldDB" id="A0A4R6ZKE3"/>
<dbReference type="OrthoDB" id="6141805at2"/>
<keyword evidence="1" id="KW-0472">Membrane</keyword>
<name>A0A4R6ZKE3_9GAMM</name>
<dbReference type="EMBL" id="SNZJ01000011">
    <property type="protein sequence ID" value="TDR52725.1"/>
    <property type="molecule type" value="Genomic_DNA"/>
</dbReference>